<dbReference type="HOGENOM" id="CLU_023205_2_1_6"/>
<organism evidence="3 4">
    <name type="scientific">Azotobacter chroococcum NCIMB 8003</name>
    <dbReference type="NCBI Taxonomy" id="1328314"/>
    <lineage>
        <taxon>Bacteria</taxon>
        <taxon>Pseudomonadati</taxon>
        <taxon>Pseudomonadota</taxon>
        <taxon>Gammaproteobacteria</taxon>
        <taxon>Pseudomonadales</taxon>
        <taxon>Pseudomonadaceae</taxon>
        <taxon>Azotobacter</taxon>
    </lineage>
</organism>
<accession>A0A0C4WTA3</accession>
<name>A0A0C4WTA3_9GAMM</name>
<dbReference type="CDD" id="cd19078">
    <property type="entry name" value="AKR_AKR13C1_2"/>
    <property type="match status" value="1"/>
</dbReference>
<geneLocation type="plasmid" evidence="3 4">
    <name>pAcX50f</name>
</geneLocation>
<dbReference type="SUPFAM" id="SSF51430">
    <property type="entry name" value="NAD(P)-linked oxidoreductase"/>
    <property type="match status" value="1"/>
</dbReference>
<feature type="domain" description="NADP-dependent oxidoreductase" evidence="2">
    <location>
        <begin position="80"/>
        <end position="374"/>
    </location>
</feature>
<dbReference type="InterPro" id="IPR036812">
    <property type="entry name" value="NAD(P)_OxRdtase_dom_sf"/>
</dbReference>
<dbReference type="PROSITE" id="PS51318">
    <property type="entry name" value="TAT"/>
    <property type="match status" value="1"/>
</dbReference>
<dbReference type="AlphaFoldDB" id="A0A0C4WTA3"/>
<gene>
    <name evidence="3" type="ORF">Achr_f2420</name>
</gene>
<evidence type="ECO:0000313" key="4">
    <source>
        <dbReference type="Proteomes" id="UP000068210"/>
    </source>
</evidence>
<sequence length="396" mass="43162">MSTQHINDRETVEASSVAADRRGFLKAASIAAAGAVLPIGAASLATPAAAQTAQRRDGSGNSSQTYTIGKRKLGSLEVSELGFGCMSISANYGPPIDKAQGIRVIRDAYERGITFFDTAEVYGPYVNEELVAEALGPVRNHVAIATKFGFKIDGTNGLDSRPERIRRVVEESLKRLKTDRIDLYYQHRVDLTVPIEDVAGTIKDLIQQGKVLHFGLSEASARTIRRAHAVQPVAAIQTEYSIMERSVEHNGVLQACEELGIGFVPWGPLGQGFLPGKLPLDAQARFDGKTDLRKTFPRFSREVMQANQPILDFLKAFGEKKGATRAQIALAWLAAQKPWIVSIPGTTNLDHSRENLSSINVNLTPEDLREIEAAFAKISVHGGRMDAKQMDQIGKD</sequence>
<dbReference type="EMBL" id="CP010421">
    <property type="protein sequence ID" value="AJE23936.1"/>
    <property type="molecule type" value="Genomic_DNA"/>
</dbReference>
<keyword evidence="4" id="KW-1185">Reference proteome</keyword>
<dbReference type="InterPro" id="IPR023210">
    <property type="entry name" value="NADP_OxRdtase_dom"/>
</dbReference>
<evidence type="ECO:0000313" key="3">
    <source>
        <dbReference type="EMBL" id="AJE23936.1"/>
    </source>
</evidence>
<dbReference type="Gene3D" id="3.20.20.100">
    <property type="entry name" value="NADP-dependent oxidoreductase domain"/>
    <property type="match status" value="1"/>
</dbReference>
<dbReference type="GO" id="GO:0016491">
    <property type="term" value="F:oxidoreductase activity"/>
    <property type="evidence" value="ECO:0007669"/>
    <property type="project" value="UniProtKB-KW"/>
</dbReference>
<reference evidence="3 4" key="1">
    <citation type="journal article" date="2015" name="PLoS ONE">
        <title>Azotobacter Genomes: The Genome of Azotobacter chroococcum NCIMB 8003 (ATCC 4412).</title>
        <authorList>
            <person name="Robson R.L."/>
            <person name="Jones R."/>
            <person name="Robson R.M."/>
            <person name="Schwartz A."/>
            <person name="Richardson T.H."/>
        </authorList>
    </citation>
    <scope>NUCLEOTIDE SEQUENCE [LARGE SCALE GENOMIC DNA]</scope>
    <source>
        <strain evidence="3 4">NCIMB 8003</strain>
        <plasmid evidence="4">Plasmid pAcX50f</plasmid>
    </source>
</reference>
<dbReference type="Proteomes" id="UP000068210">
    <property type="component" value="Plasmid pAcX50f"/>
</dbReference>
<dbReference type="PANTHER" id="PTHR43625">
    <property type="entry name" value="AFLATOXIN B1 ALDEHYDE REDUCTASE"/>
    <property type="match status" value="1"/>
</dbReference>
<keyword evidence="1" id="KW-0560">Oxidoreductase</keyword>
<proteinExistence type="predicted"/>
<dbReference type="KEGG" id="acx:Achr_f2420"/>
<dbReference type="PANTHER" id="PTHR43625:SF77">
    <property type="entry name" value="ALDO-KETO REDUCTASE"/>
    <property type="match status" value="1"/>
</dbReference>
<keyword evidence="3" id="KW-0614">Plasmid</keyword>
<dbReference type="InterPro" id="IPR050791">
    <property type="entry name" value="Aldo-Keto_reductase"/>
</dbReference>
<protein>
    <submittedName>
        <fullName evidence="3">Oxidoreductase, aldo/keto reductase family</fullName>
    </submittedName>
</protein>
<dbReference type="Pfam" id="PF00248">
    <property type="entry name" value="Aldo_ket_red"/>
    <property type="match status" value="1"/>
</dbReference>
<dbReference type="GO" id="GO:0005737">
    <property type="term" value="C:cytoplasm"/>
    <property type="evidence" value="ECO:0007669"/>
    <property type="project" value="TreeGrafter"/>
</dbReference>
<evidence type="ECO:0000259" key="2">
    <source>
        <dbReference type="Pfam" id="PF00248"/>
    </source>
</evidence>
<evidence type="ECO:0000256" key="1">
    <source>
        <dbReference type="ARBA" id="ARBA00023002"/>
    </source>
</evidence>
<dbReference type="InterPro" id="IPR006311">
    <property type="entry name" value="TAT_signal"/>
</dbReference>